<keyword evidence="1" id="KW-1133">Transmembrane helix</keyword>
<evidence type="ECO:0008006" key="4">
    <source>
        <dbReference type="Google" id="ProtNLM"/>
    </source>
</evidence>
<name>A0A1M6GYQ1_9FLAO</name>
<feature type="transmembrane region" description="Helical" evidence="1">
    <location>
        <begin position="382"/>
        <end position="399"/>
    </location>
</feature>
<feature type="transmembrane region" description="Helical" evidence="1">
    <location>
        <begin position="82"/>
        <end position="100"/>
    </location>
</feature>
<gene>
    <name evidence="2" type="ORF">SAMN04487911_11250</name>
</gene>
<feature type="transmembrane region" description="Helical" evidence="1">
    <location>
        <begin position="20"/>
        <end position="40"/>
    </location>
</feature>
<reference evidence="2 3" key="1">
    <citation type="submission" date="2016-11" db="EMBL/GenBank/DDBJ databases">
        <authorList>
            <person name="Jaros S."/>
            <person name="Januszkiewicz K."/>
            <person name="Wedrychowicz H."/>
        </authorList>
    </citation>
    <scope>NUCLEOTIDE SEQUENCE [LARGE SCALE GENOMIC DNA]</scope>
    <source>
        <strain evidence="2 3">CGMCC 1.8863</strain>
    </source>
</reference>
<feature type="transmembrane region" description="Helical" evidence="1">
    <location>
        <begin position="318"/>
        <end position="341"/>
    </location>
</feature>
<feature type="transmembrane region" description="Helical" evidence="1">
    <location>
        <begin position="178"/>
        <end position="201"/>
    </location>
</feature>
<dbReference type="EMBL" id="FQYX01000012">
    <property type="protein sequence ID" value="SHJ14985.1"/>
    <property type="molecule type" value="Genomic_DNA"/>
</dbReference>
<keyword evidence="1" id="KW-0812">Transmembrane</keyword>
<feature type="transmembrane region" description="Helical" evidence="1">
    <location>
        <begin position="277"/>
        <end position="298"/>
    </location>
</feature>
<dbReference type="STRING" id="558155.SAMN04487911_11250"/>
<evidence type="ECO:0000256" key="1">
    <source>
        <dbReference type="SAM" id="Phobius"/>
    </source>
</evidence>
<feature type="transmembrane region" description="Helical" evidence="1">
    <location>
        <begin position="106"/>
        <end position="126"/>
    </location>
</feature>
<organism evidence="2 3">
    <name type="scientific">Arenibacter nanhaiticus</name>
    <dbReference type="NCBI Taxonomy" id="558155"/>
    <lineage>
        <taxon>Bacteria</taxon>
        <taxon>Pseudomonadati</taxon>
        <taxon>Bacteroidota</taxon>
        <taxon>Flavobacteriia</taxon>
        <taxon>Flavobacteriales</taxon>
        <taxon>Flavobacteriaceae</taxon>
        <taxon>Arenibacter</taxon>
    </lineage>
</organism>
<dbReference type="OrthoDB" id="2827525at2"/>
<feature type="transmembrane region" description="Helical" evidence="1">
    <location>
        <begin position="348"/>
        <end position="370"/>
    </location>
</feature>
<accession>A0A1M6GYQ1</accession>
<feature type="transmembrane region" description="Helical" evidence="1">
    <location>
        <begin position="213"/>
        <end position="235"/>
    </location>
</feature>
<proteinExistence type="predicted"/>
<keyword evidence="1" id="KW-0472">Membrane</keyword>
<dbReference type="AlphaFoldDB" id="A0A1M6GYQ1"/>
<feature type="transmembrane region" description="Helical" evidence="1">
    <location>
        <begin position="52"/>
        <end position="70"/>
    </location>
</feature>
<feature type="transmembrane region" description="Helical" evidence="1">
    <location>
        <begin position="146"/>
        <end position="166"/>
    </location>
</feature>
<protein>
    <recommendedName>
        <fullName evidence="4">Cytochrome C and Quinol oxidase polypeptide I</fullName>
    </recommendedName>
</protein>
<evidence type="ECO:0000313" key="3">
    <source>
        <dbReference type="Proteomes" id="UP000184231"/>
    </source>
</evidence>
<dbReference type="Proteomes" id="UP000184231">
    <property type="component" value="Unassembled WGS sequence"/>
</dbReference>
<dbReference type="RefSeq" id="WP_072764452.1">
    <property type="nucleotide sequence ID" value="NZ_FQYX01000012.1"/>
</dbReference>
<keyword evidence="3" id="KW-1185">Reference proteome</keyword>
<sequence>MGSSTAINTKLHLKIALTYFLLAALLGVLLRSFVVVPLSVNYRFIVHTHSHIALLGWVYVALTSVLYHFFLKEQGRHKQYRFIFWFTQCTLLGMLASFPWQGYAVLSIIFSTLFLFASYWFTYFFIRNIPEAFKSTCSYRCIRIALWFLVLSSIGPWALGGIMTVLGPESIWYRLAIYFYLHFQYNGWMLFALLGLLFYMLEQVQISIPQKRFRLFFWSMSIGTILSFFLSTLWTKPTVSFYVLGGIGASLQVFGFGTLLSLWYENKPRLHTVLSKFQGGIIVVLALLLGVKLSLQWLTAIPYFANLAASIIDFNIGYLHWTFLGVITIGILFFIDFFRLIDITKRAYLLYFLGFIATESLIFYKGLVIWQKWSLFDGYMEILALLSFLIPLSLILILWKNKRL</sequence>
<evidence type="ECO:0000313" key="2">
    <source>
        <dbReference type="EMBL" id="SHJ14985.1"/>
    </source>
</evidence>
<feature type="transmembrane region" description="Helical" evidence="1">
    <location>
        <begin position="241"/>
        <end position="265"/>
    </location>
</feature>